<evidence type="ECO:0000313" key="5">
    <source>
        <dbReference type="EMBL" id="CEL64926.1"/>
    </source>
</evidence>
<dbReference type="Gene3D" id="1.10.3730.20">
    <property type="match status" value="1"/>
</dbReference>
<dbReference type="OMA" id="QINFTRT"/>
<dbReference type="InterPro" id="IPR037185">
    <property type="entry name" value="EmrE-like"/>
</dbReference>
<evidence type="ECO:0000313" key="6">
    <source>
        <dbReference type="Proteomes" id="UP000007494"/>
    </source>
</evidence>
<feature type="transmembrane region" description="Helical" evidence="2">
    <location>
        <begin position="159"/>
        <end position="179"/>
    </location>
</feature>
<evidence type="ECO:0000259" key="3">
    <source>
        <dbReference type="Pfam" id="PF00892"/>
    </source>
</evidence>
<dbReference type="GO" id="GO:0016020">
    <property type="term" value="C:membrane"/>
    <property type="evidence" value="ECO:0007669"/>
    <property type="project" value="InterPro"/>
</dbReference>
<feature type="region of interest" description="Disordered" evidence="1">
    <location>
        <begin position="330"/>
        <end position="359"/>
    </location>
</feature>
<gene>
    <name evidence="5" type="ORF">BN1204_007930</name>
    <name evidence="4" type="ORF">NCLIV_007930</name>
</gene>
<feature type="transmembrane region" description="Helical" evidence="2">
    <location>
        <begin position="231"/>
        <end position="249"/>
    </location>
</feature>
<dbReference type="InParanoid" id="F0V995"/>
<dbReference type="PANTHER" id="PTHR13146">
    <property type="match status" value="1"/>
</dbReference>
<dbReference type="Pfam" id="PF00892">
    <property type="entry name" value="EamA"/>
    <property type="match status" value="1"/>
</dbReference>
<keyword evidence="2" id="KW-0812">Transmembrane</keyword>
<name>F0V995_NEOCL</name>
<keyword evidence="6" id="KW-1185">Reference proteome</keyword>
<dbReference type="RefSeq" id="XP_003880354.1">
    <property type="nucleotide sequence ID" value="XM_003880305.1"/>
</dbReference>
<feature type="transmembrane region" description="Helical" evidence="2">
    <location>
        <begin position="47"/>
        <end position="64"/>
    </location>
</feature>
<dbReference type="AlphaFoldDB" id="F0V995"/>
<sequence>MAFDLDAEPSPTFGPVALRSAAIVLVNSTQPLLVDLLRYHGGAEPTTLLYLLPTYLGMVFVGLASKTRKSIWNEKWGRASLLCLCDLLHQIAEKAGLVFAGSAAYTITASWSTVWTALLSLLILRKRLQKHQWLGILLICIGFSVKAAQINFTRTNYEAIGILLTLFASVLHGLSFVLNEKYMTGEHRIEGPNLVGMCGMISSTAVASWILVWTVPQWDVRVRGSIASKGGSITVVAAVHVALFLLSVLRSATLWYLLKHVGAVSSGILKGARTAVVFLLSHVFYCHLQESQCMTSVKALSVVLCVAGVLVYSVGDRLVSRELFTREKPAPGKASFATSHSSLPPPLPSSNKHHARKRH</sequence>
<accession>F0V995</accession>
<reference evidence="4" key="2">
    <citation type="submission" date="2011-03" db="EMBL/GenBank/DDBJ databases">
        <title>Comparative genomics and transcriptomics of Neospora caninum and Toxoplasma gondii.</title>
        <authorList>
            <person name="Reid A.J."/>
            <person name="Sohal A."/>
            <person name="Harris D."/>
            <person name="Quail M."/>
            <person name="Sanders M."/>
            <person name="Berriman M."/>
            <person name="Wastling J.M."/>
            <person name="Pain A."/>
        </authorList>
    </citation>
    <scope>NUCLEOTIDE SEQUENCE</scope>
    <source>
        <strain evidence="4">Liverpool</strain>
    </source>
</reference>
<feature type="transmembrane region" description="Helical" evidence="2">
    <location>
        <begin position="191"/>
        <end position="211"/>
    </location>
</feature>
<dbReference type="PANTHER" id="PTHR13146:SF1">
    <property type="entry name" value="SUGAR PHOSPHATE TRANSPORTER DOMAIN-CONTAINING PROTEIN"/>
    <property type="match status" value="1"/>
</dbReference>
<feature type="domain" description="EamA" evidence="3">
    <location>
        <begin position="53"/>
        <end position="143"/>
    </location>
</feature>
<reference evidence="5" key="4">
    <citation type="journal article" date="2015" name="PLoS ONE">
        <title>Comprehensive Evaluation of Toxoplasma gondii VEG and Neospora caninum LIV Genomes with Tachyzoite Stage Transcriptome and Proteome Defines Novel Transcript Features.</title>
        <authorList>
            <person name="Ramaprasad A."/>
            <person name="Mourier T."/>
            <person name="Naeem R."/>
            <person name="Malas T.B."/>
            <person name="Moussa E."/>
            <person name="Panigrahi A."/>
            <person name="Vermont S.J."/>
            <person name="Otto T.D."/>
            <person name="Wastling J."/>
            <person name="Pain A."/>
        </authorList>
    </citation>
    <scope>NUCLEOTIDE SEQUENCE</scope>
    <source>
        <strain evidence="5">Liverpool</strain>
    </source>
</reference>
<reference evidence="4" key="1">
    <citation type="submission" date="2011-02" db="EMBL/GenBank/DDBJ databases">
        <authorList>
            <person name="Aslett M."/>
        </authorList>
    </citation>
    <scope>NUCLEOTIDE SEQUENCE</scope>
    <source>
        <strain evidence="4">Liverpool</strain>
    </source>
</reference>
<proteinExistence type="predicted"/>
<organism evidence="4 6">
    <name type="scientific">Neospora caninum (strain Liverpool)</name>
    <dbReference type="NCBI Taxonomy" id="572307"/>
    <lineage>
        <taxon>Eukaryota</taxon>
        <taxon>Sar</taxon>
        <taxon>Alveolata</taxon>
        <taxon>Apicomplexa</taxon>
        <taxon>Conoidasida</taxon>
        <taxon>Coccidia</taxon>
        <taxon>Eucoccidiorida</taxon>
        <taxon>Eimeriorina</taxon>
        <taxon>Sarcocystidae</taxon>
        <taxon>Neospora</taxon>
    </lineage>
</organism>
<dbReference type="eggNOG" id="ENOG502SB4D">
    <property type="taxonomic scope" value="Eukaryota"/>
</dbReference>
<feature type="transmembrane region" description="Helical" evidence="2">
    <location>
        <begin position="133"/>
        <end position="153"/>
    </location>
</feature>
<dbReference type="OrthoDB" id="29773at2759"/>
<protein>
    <submittedName>
        <fullName evidence="5">Transporter/permease protein</fullName>
    </submittedName>
</protein>
<dbReference type="EMBL" id="FR823383">
    <property type="protein sequence ID" value="CBZ50320.1"/>
    <property type="molecule type" value="Genomic_DNA"/>
</dbReference>
<feature type="transmembrane region" description="Helical" evidence="2">
    <location>
        <begin position="104"/>
        <end position="124"/>
    </location>
</feature>
<feature type="transmembrane region" description="Helical" evidence="2">
    <location>
        <begin position="297"/>
        <end position="315"/>
    </location>
</feature>
<dbReference type="Proteomes" id="UP000007494">
    <property type="component" value="Chromosome III"/>
</dbReference>
<keyword evidence="2" id="KW-1133">Transmembrane helix</keyword>
<dbReference type="SUPFAM" id="SSF103481">
    <property type="entry name" value="Multidrug resistance efflux transporter EmrE"/>
    <property type="match status" value="1"/>
</dbReference>
<keyword evidence="2" id="KW-0472">Membrane</keyword>
<dbReference type="VEuPathDB" id="ToxoDB:NCLIV_007930"/>
<dbReference type="GeneID" id="13441513"/>
<dbReference type="InterPro" id="IPR000620">
    <property type="entry name" value="EamA_dom"/>
</dbReference>
<dbReference type="EMBL" id="LN714477">
    <property type="protein sequence ID" value="CEL64926.1"/>
    <property type="molecule type" value="Genomic_DNA"/>
</dbReference>
<evidence type="ECO:0000313" key="4">
    <source>
        <dbReference type="EMBL" id="CBZ50320.1"/>
    </source>
</evidence>
<reference evidence="6" key="3">
    <citation type="journal article" date="2012" name="PLoS Pathog.">
        <title>Comparative genomics of the apicomplexan parasites Toxoplasma gondii and Neospora caninum: Coccidia differing in host range and transmission strategy.</title>
        <authorList>
            <person name="Reid A.J."/>
            <person name="Vermont S.J."/>
            <person name="Cotton J.A."/>
            <person name="Harris D."/>
            <person name="Hill-Cawthorne G.A."/>
            <person name="Konen-Waisman S."/>
            <person name="Latham S.M."/>
            <person name="Mourier T."/>
            <person name="Norton R."/>
            <person name="Quail M.A."/>
            <person name="Sanders M."/>
            <person name="Shanmugam D."/>
            <person name="Sohal A."/>
            <person name="Wasmuth J.D."/>
            <person name="Brunk B."/>
            <person name="Grigg M.E."/>
            <person name="Howard J.C."/>
            <person name="Parkinson J."/>
            <person name="Roos D.S."/>
            <person name="Trees A.J."/>
            <person name="Berriman M."/>
            <person name="Pain A."/>
            <person name="Wastling J.M."/>
        </authorList>
    </citation>
    <scope>NUCLEOTIDE SEQUENCE [LARGE SCALE GENOMIC DNA]</scope>
    <source>
        <strain evidence="6">Liverpool</strain>
    </source>
</reference>
<evidence type="ECO:0000256" key="1">
    <source>
        <dbReference type="SAM" id="MobiDB-lite"/>
    </source>
</evidence>
<evidence type="ECO:0000256" key="2">
    <source>
        <dbReference type="SAM" id="Phobius"/>
    </source>
</evidence>